<evidence type="ECO:0000259" key="1">
    <source>
        <dbReference type="Pfam" id="PF13320"/>
    </source>
</evidence>
<sequence length="541" mass="61126">MKYQVFSANEWLYPDQSVTHPSEHELQIRIAGARGSYAGCQVLFNDLPVHKVLNWAVHDNGKGLRSLSALASGFKIYRLLDVQVNENTDIDVSTVPVGTPAPPYVTRQAPFRVYDALLPVEKPCAARNAAEAYYLCWHIPEEAAPGIYGGDVTLTVDGQTCVIPVHIEVFKAVIPAQGRLHVANWFSSRNIAERHGLEPWSEAFWSMLEQYGLAMRRCRQTHFMVNGSFIDVTALGDGRYAFDFSKAERLITLFLKLGFTHIEGGHVAGRVNWEDPTFVLNAVPGIQATSREGYAFLSQYLSAWRDWLEKKGWLSLLVQHVADEPIAPSAADYRILSGIVRKWLPGVPLIDAVIDTGVAGAVDVWVPTNKEYELRREDYERYRSCGDTLWFYTCWNPGGDYLNRFLDIPLLKTRYLHWGNAKYGLDGYLHWGFNYYFQNQDPFELTNPLLAPDVHDRRVPAGDTHIVYPGSDGPLLSMRLEAMRAGVEDYELLRTLRDHDPELAEDILASCMKSFTEVDTDPAAFDRAYRRLLEAVSAYAP</sequence>
<comment type="caution">
    <text evidence="2">The sequence shown here is derived from an EMBL/GenBank/DDBJ whole genome shotgun (WGS) entry which is preliminary data.</text>
</comment>
<name>A0ABQ4LTP9_9BACL</name>
<proteinExistence type="predicted"/>
<evidence type="ECO:0000313" key="2">
    <source>
        <dbReference type="EMBL" id="GIO66333.1"/>
    </source>
</evidence>
<evidence type="ECO:0000313" key="3">
    <source>
        <dbReference type="Proteomes" id="UP000680638"/>
    </source>
</evidence>
<dbReference type="RefSeq" id="WP_212948273.1">
    <property type="nucleotide sequence ID" value="NZ_BORW01000003.1"/>
</dbReference>
<dbReference type="InterPro" id="IPR025150">
    <property type="entry name" value="GH123_cat"/>
</dbReference>
<accession>A0ABQ4LTP9</accession>
<dbReference type="EMBL" id="BORW01000003">
    <property type="protein sequence ID" value="GIO66333.1"/>
    <property type="molecule type" value="Genomic_DNA"/>
</dbReference>
<protein>
    <recommendedName>
        <fullName evidence="1">Glycoside hydrolase 123 catalytic domain-containing protein</fullName>
    </recommendedName>
</protein>
<dbReference type="Proteomes" id="UP000680638">
    <property type="component" value="Unassembled WGS sequence"/>
</dbReference>
<keyword evidence="3" id="KW-1185">Reference proteome</keyword>
<dbReference type="Pfam" id="PF13320">
    <property type="entry name" value="GH123_cat"/>
    <property type="match status" value="1"/>
</dbReference>
<reference evidence="2 3" key="1">
    <citation type="submission" date="2021-03" db="EMBL/GenBank/DDBJ databases">
        <title>Antimicrobial resistance genes in bacteria isolated from Japanese honey, and their potential for conferring macrolide and lincosamide resistance in the American foulbrood pathogen Paenibacillus larvae.</title>
        <authorList>
            <person name="Okamoto M."/>
            <person name="Kumagai M."/>
            <person name="Kanamori H."/>
            <person name="Takamatsu D."/>
        </authorList>
    </citation>
    <scope>NUCLEOTIDE SEQUENCE [LARGE SCALE GENOMIC DNA]</scope>
    <source>
        <strain evidence="2 3">J21TS3</strain>
    </source>
</reference>
<organism evidence="2 3">
    <name type="scientific">Paenibacillus cookii</name>
    <dbReference type="NCBI Taxonomy" id="157839"/>
    <lineage>
        <taxon>Bacteria</taxon>
        <taxon>Bacillati</taxon>
        <taxon>Bacillota</taxon>
        <taxon>Bacilli</taxon>
        <taxon>Bacillales</taxon>
        <taxon>Paenibacillaceae</taxon>
        <taxon>Paenibacillus</taxon>
    </lineage>
</organism>
<gene>
    <name evidence="2" type="ORF">J21TS3_11540</name>
</gene>
<feature type="domain" description="Glycoside hydrolase 123 catalytic" evidence="1">
    <location>
        <begin position="185"/>
        <end position="496"/>
    </location>
</feature>